<evidence type="ECO:0000259" key="1">
    <source>
        <dbReference type="SMART" id="SM00960"/>
    </source>
</evidence>
<dbReference type="Gene3D" id="3.30.450.30">
    <property type="entry name" value="Dynein light chain 2a, cytoplasmic"/>
    <property type="match status" value="1"/>
</dbReference>
<keyword evidence="3" id="KW-1185">Reference proteome</keyword>
<protein>
    <recommendedName>
        <fullName evidence="1">Roadblock/LAMTOR2 domain-containing protein</fullName>
    </recommendedName>
</protein>
<accession>A0A7D3ZH23</accession>
<dbReference type="AlphaFoldDB" id="A0A7D3ZH23"/>
<dbReference type="EMBL" id="CP053892">
    <property type="protein sequence ID" value="QKG23317.1"/>
    <property type="molecule type" value="Genomic_DNA"/>
</dbReference>
<sequence length="164" mass="16893">MTCSHGSGPPWWSSGDVRDRFGKLIERLTKVAVPAGTMTAPTAQPDVLAELRTLRARVPRLTGSLVASADGLLIAADLPPSVEPSGMAAVTASGLSLAHRIAQTAHGGAFFEVVIRGVDGYVVTYAAGPTASLTVLAEAGVNVGRLHLEARPAARGIAEHLARP</sequence>
<dbReference type="Proteomes" id="UP000501240">
    <property type="component" value="Chromosome"/>
</dbReference>
<dbReference type="SUPFAM" id="SSF103196">
    <property type="entry name" value="Roadblock/LC7 domain"/>
    <property type="match status" value="1"/>
</dbReference>
<dbReference type="Pfam" id="PF03259">
    <property type="entry name" value="Robl_LC7"/>
    <property type="match status" value="1"/>
</dbReference>
<feature type="domain" description="Roadblock/LAMTOR2" evidence="1">
    <location>
        <begin position="48"/>
        <end position="137"/>
    </location>
</feature>
<reference evidence="2 3" key="1">
    <citation type="submission" date="2020-05" db="EMBL/GenBank/DDBJ databases">
        <title>Actinomadura verrucosospora NRRL-B18236 (PFL_A860) Genome sequencing and assembly.</title>
        <authorList>
            <person name="Samborskyy M."/>
        </authorList>
    </citation>
    <scope>NUCLEOTIDE SEQUENCE [LARGE SCALE GENOMIC DNA]</scope>
    <source>
        <strain evidence="2 3">NRRL:B18236</strain>
    </source>
</reference>
<dbReference type="SMART" id="SM00960">
    <property type="entry name" value="Robl_LC7"/>
    <property type="match status" value="1"/>
</dbReference>
<evidence type="ECO:0000313" key="2">
    <source>
        <dbReference type="EMBL" id="QKG23317.1"/>
    </source>
</evidence>
<name>A0A7D3ZH23_ACTVE</name>
<evidence type="ECO:0000313" key="3">
    <source>
        <dbReference type="Proteomes" id="UP000501240"/>
    </source>
</evidence>
<gene>
    <name evidence="2" type="ORF">ACTIVE_4960</name>
</gene>
<dbReference type="InterPro" id="IPR004942">
    <property type="entry name" value="Roadblock/LAMTOR2_dom"/>
</dbReference>
<organism evidence="2 3">
    <name type="scientific">Actinomadura verrucosospora</name>
    <dbReference type="NCBI Taxonomy" id="46165"/>
    <lineage>
        <taxon>Bacteria</taxon>
        <taxon>Bacillati</taxon>
        <taxon>Actinomycetota</taxon>
        <taxon>Actinomycetes</taxon>
        <taxon>Streptosporangiales</taxon>
        <taxon>Thermomonosporaceae</taxon>
        <taxon>Actinomadura</taxon>
    </lineage>
</organism>
<proteinExistence type="predicted"/>